<accession>A0A4Y7JG82</accession>
<dbReference type="Gramene" id="RZC59536">
    <property type="protein sequence ID" value="RZC59536"/>
    <property type="gene ID" value="C5167_006836"/>
</dbReference>
<evidence type="ECO:0000313" key="2">
    <source>
        <dbReference type="Proteomes" id="UP000316621"/>
    </source>
</evidence>
<dbReference type="EMBL" id="CM010718">
    <property type="protein sequence ID" value="RZC59536.1"/>
    <property type="molecule type" value="Genomic_DNA"/>
</dbReference>
<sequence length="77" mass="8523">MNSYLSRKALIFGIPIPKGDKALSFSLLANKGAELRDMANNLIWKFDKEDPRGVLQAGNTSITALDAYPMSIIPYIH</sequence>
<dbReference type="Proteomes" id="UP000316621">
    <property type="component" value="Chromosome 4"/>
</dbReference>
<reference evidence="1 2" key="1">
    <citation type="journal article" date="2018" name="Science">
        <title>The opium poppy genome and morphinan production.</title>
        <authorList>
            <person name="Guo L."/>
            <person name="Winzer T."/>
            <person name="Yang X."/>
            <person name="Li Y."/>
            <person name="Ning Z."/>
            <person name="He Z."/>
            <person name="Teodor R."/>
            <person name="Lu Y."/>
            <person name="Bowser T.A."/>
            <person name="Graham I.A."/>
            <person name="Ye K."/>
        </authorList>
    </citation>
    <scope>NUCLEOTIDE SEQUENCE [LARGE SCALE GENOMIC DNA]</scope>
    <source>
        <strain evidence="2">cv. HN1</strain>
        <tissue evidence="1">Leaves</tissue>
    </source>
</reference>
<gene>
    <name evidence="1" type="ORF">C5167_006836</name>
</gene>
<evidence type="ECO:0000313" key="1">
    <source>
        <dbReference type="EMBL" id="RZC59536.1"/>
    </source>
</evidence>
<proteinExistence type="predicted"/>
<protein>
    <submittedName>
        <fullName evidence="1">Uncharacterized protein</fullName>
    </submittedName>
</protein>
<keyword evidence="2" id="KW-1185">Reference proteome</keyword>
<dbReference type="AlphaFoldDB" id="A0A4Y7JG82"/>
<organism evidence="1 2">
    <name type="scientific">Papaver somniferum</name>
    <name type="common">Opium poppy</name>
    <dbReference type="NCBI Taxonomy" id="3469"/>
    <lineage>
        <taxon>Eukaryota</taxon>
        <taxon>Viridiplantae</taxon>
        <taxon>Streptophyta</taxon>
        <taxon>Embryophyta</taxon>
        <taxon>Tracheophyta</taxon>
        <taxon>Spermatophyta</taxon>
        <taxon>Magnoliopsida</taxon>
        <taxon>Ranunculales</taxon>
        <taxon>Papaveraceae</taxon>
        <taxon>Papaveroideae</taxon>
        <taxon>Papaver</taxon>
    </lineage>
</organism>
<name>A0A4Y7JG82_PAPSO</name>